<organism evidence="1 2">
    <name type="scientific">Streptomyces achmelvichensis</name>
    <dbReference type="NCBI Taxonomy" id="3134111"/>
    <lineage>
        <taxon>Bacteria</taxon>
        <taxon>Bacillati</taxon>
        <taxon>Actinomycetota</taxon>
        <taxon>Actinomycetes</taxon>
        <taxon>Kitasatosporales</taxon>
        <taxon>Streptomycetaceae</taxon>
        <taxon>Streptomyces</taxon>
    </lineage>
</organism>
<sequence>MIKQIVLVSALAGAAIMVPATAQAAPVAPSPGINLPIVGQFPPSGGLQQLMNPIELVNATDTLIDVPGLPLDPTIVG</sequence>
<comment type="caution">
    <text evidence="1">The sequence shown here is derived from an EMBL/GenBank/DDBJ whole genome shotgun (WGS) entry which is preliminary data.</text>
</comment>
<gene>
    <name evidence="1" type="ORF">WKI67_24915</name>
</gene>
<keyword evidence="2" id="KW-1185">Reference proteome</keyword>
<protein>
    <submittedName>
        <fullName evidence="1">Uncharacterized protein</fullName>
    </submittedName>
</protein>
<evidence type="ECO:0000313" key="2">
    <source>
        <dbReference type="Proteomes" id="UP001377168"/>
    </source>
</evidence>
<accession>A0ACC6PYN4</accession>
<name>A0ACC6PYN4_9ACTN</name>
<reference evidence="1" key="1">
    <citation type="submission" date="2024-03" db="EMBL/GenBank/DDBJ databases">
        <title>Novel Streptomyces species of biotechnological and ecological value are a feature of Machair soil.</title>
        <authorList>
            <person name="Prole J.R."/>
            <person name="Goodfellow M."/>
            <person name="Allenby N."/>
            <person name="Ward A.C."/>
        </authorList>
    </citation>
    <scope>NUCLEOTIDE SEQUENCE</scope>
    <source>
        <strain evidence="1">MS2.AVA.5</strain>
    </source>
</reference>
<evidence type="ECO:0000313" key="1">
    <source>
        <dbReference type="EMBL" id="MEJ8636608.1"/>
    </source>
</evidence>
<dbReference type="EMBL" id="JBBKAJ010000022">
    <property type="protein sequence ID" value="MEJ8636608.1"/>
    <property type="molecule type" value="Genomic_DNA"/>
</dbReference>
<dbReference type="Proteomes" id="UP001377168">
    <property type="component" value="Unassembled WGS sequence"/>
</dbReference>
<proteinExistence type="predicted"/>